<gene>
    <name evidence="2" type="ordered locus">Cyan7822_6384</name>
</gene>
<evidence type="ECO:0000313" key="3">
    <source>
        <dbReference type="Proteomes" id="UP000008206"/>
    </source>
</evidence>
<evidence type="ECO:0000259" key="1">
    <source>
        <dbReference type="PROSITE" id="PS51746"/>
    </source>
</evidence>
<proteinExistence type="predicted"/>
<dbReference type="CDD" id="cd00143">
    <property type="entry name" value="PP2Cc"/>
    <property type="match status" value="1"/>
</dbReference>
<feature type="domain" description="PPM-type phosphatase" evidence="1">
    <location>
        <begin position="326"/>
        <end position="575"/>
    </location>
</feature>
<dbReference type="SUPFAM" id="SSF56112">
    <property type="entry name" value="Protein kinase-like (PK-like)"/>
    <property type="match status" value="1"/>
</dbReference>
<dbReference type="InterPro" id="IPR001932">
    <property type="entry name" value="PPM-type_phosphatase-like_dom"/>
</dbReference>
<name>E0UMJ1_GLOV7</name>
<accession>E0UMJ1</accession>
<organism evidence="2 3">
    <name type="scientific">Gloeothece verrucosa (strain PCC 7822)</name>
    <name type="common">Cyanothece sp. (strain PCC 7822)</name>
    <dbReference type="NCBI Taxonomy" id="497965"/>
    <lineage>
        <taxon>Bacteria</taxon>
        <taxon>Bacillati</taxon>
        <taxon>Cyanobacteriota</taxon>
        <taxon>Cyanophyceae</taxon>
        <taxon>Oscillatoriophycideae</taxon>
        <taxon>Chroococcales</taxon>
        <taxon>Aphanothecaceae</taxon>
        <taxon>Gloeothece</taxon>
        <taxon>Gloeothece verrucosa</taxon>
    </lineage>
</organism>
<sequence>MTPSEITPELILEENQQLQLGNYEIKIVSNLGLFIDIHYFKVEIKPLNDENLQLGLLRIGSLQSGLKRELALRDKLNDYGMIVKILAKEQKNNILINSDRFCLDLNSNSVINSNDEFKDSSEAVEEESDYLEEEFYPETHFDNNITEEKILILSDYPHEYLTLANWLKEEHTPEEILSLIIQICQCLSYICQKKWCIINFNPHLIEVNQGGKPLQFFDLTNAYPFDYKPELGLSGDYYAPELALAHPINELMSSYTINLLLYQAFHQKLIHDQALINYEIKPIPRIYQILKIGLSHIPEERFYLAQLRDLLVETRKGFRQIKIHWNVASNSTIGLSTQRLQNEDNYGIRQQKISNYDTLILGVVADGMGGMAQGEVASQIAVNTFLKEPIPEYFSTIEQRNTWLLDLCQKANQLISEQVNDGGTTLSVVLAINDDLMIAHIGDSRIYHLRKGEIQQISEDHSLVAMLVANGEITEEESLEHPDRNVLLKSLGSKRHLSNGYVQTLNRTLNNLSIKLENEDILLLCSDGVWDLVPKGELLELFNSCNPLQMAVDKTIEKVIEKGASDNATLLALQCQITSAY</sequence>
<protein>
    <submittedName>
        <fullName evidence="2">Protein serine/threonine phosphatase</fullName>
    </submittedName>
</protein>
<dbReference type="SMART" id="SM00331">
    <property type="entry name" value="PP2C_SIG"/>
    <property type="match status" value="1"/>
</dbReference>
<dbReference type="SUPFAM" id="SSF81606">
    <property type="entry name" value="PP2C-like"/>
    <property type="match status" value="1"/>
</dbReference>
<dbReference type="HOGENOM" id="CLU_463605_0_0_3"/>
<dbReference type="KEGG" id="cyj:Cyan7822_6384"/>
<dbReference type="RefSeq" id="WP_013334919.1">
    <property type="nucleotide sequence ID" value="NC_014534.1"/>
</dbReference>
<evidence type="ECO:0000313" key="2">
    <source>
        <dbReference type="EMBL" id="ADN18171.1"/>
    </source>
</evidence>
<dbReference type="SMART" id="SM00332">
    <property type="entry name" value="PP2Cc"/>
    <property type="match status" value="1"/>
</dbReference>
<reference evidence="3" key="1">
    <citation type="journal article" date="2011" name="MBio">
        <title>Novel metabolic attributes of the genus Cyanothece, comprising a group of unicellular nitrogen-fixing Cyanobacteria.</title>
        <authorList>
            <person name="Bandyopadhyay A."/>
            <person name="Elvitigala T."/>
            <person name="Welsh E."/>
            <person name="Stockel J."/>
            <person name="Liberton M."/>
            <person name="Min H."/>
            <person name="Sherman L.A."/>
            <person name="Pakrasi H.B."/>
        </authorList>
    </citation>
    <scope>NUCLEOTIDE SEQUENCE [LARGE SCALE GENOMIC DNA]</scope>
    <source>
        <strain evidence="3">PCC 7822</strain>
        <plasmid evidence="3">Cy782202</plasmid>
    </source>
</reference>
<dbReference type="EMBL" id="CP002200">
    <property type="protein sequence ID" value="ADN18171.1"/>
    <property type="molecule type" value="Genomic_DNA"/>
</dbReference>
<dbReference type="Gene3D" id="3.60.40.10">
    <property type="entry name" value="PPM-type phosphatase domain"/>
    <property type="match status" value="1"/>
</dbReference>
<dbReference type="InterPro" id="IPR011009">
    <property type="entry name" value="Kinase-like_dom_sf"/>
</dbReference>
<dbReference type="PROSITE" id="PS51746">
    <property type="entry name" value="PPM_2"/>
    <property type="match status" value="1"/>
</dbReference>
<keyword evidence="2" id="KW-0614">Plasmid</keyword>
<dbReference type="OrthoDB" id="495860at2"/>
<dbReference type="GO" id="GO:0004722">
    <property type="term" value="F:protein serine/threonine phosphatase activity"/>
    <property type="evidence" value="ECO:0007669"/>
    <property type="project" value="InterPro"/>
</dbReference>
<dbReference type="InterPro" id="IPR036457">
    <property type="entry name" value="PPM-type-like_dom_sf"/>
</dbReference>
<dbReference type="Proteomes" id="UP000008206">
    <property type="component" value="Plasmid Cy782202"/>
</dbReference>
<dbReference type="InterPro" id="IPR015655">
    <property type="entry name" value="PP2C"/>
</dbReference>
<dbReference type="AlphaFoldDB" id="E0UMJ1"/>
<dbReference type="PANTHER" id="PTHR47992">
    <property type="entry name" value="PROTEIN PHOSPHATASE"/>
    <property type="match status" value="1"/>
</dbReference>
<dbReference type="Pfam" id="PF13672">
    <property type="entry name" value="PP2C_2"/>
    <property type="match status" value="1"/>
</dbReference>
<keyword evidence="3" id="KW-1185">Reference proteome</keyword>
<geneLocation type="plasmid" evidence="2 3">
    <name>Cy782202</name>
</geneLocation>